<evidence type="ECO:0000256" key="7">
    <source>
        <dbReference type="ARBA" id="ARBA00023136"/>
    </source>
</evidence>
<dbReference type="GO" id="GO:0005737">
    <property type="term" value="C:cytoplasm"/>
    <property type="evidence" value="ECO:0007669"/>
    <property type="project" value="TreeGrafter"/>
</dbReference>
<comment type="similarity">
    <text evidence="2 8">Belongs to the glycosyltransferase 92 family.</text>
</comment>
<evidence type="ECO:0000313" key="10">
    <source>
        <dbReference type="EMBL" id="OXA43635.1"/>
    </source>
</evidence>
<evidence type="ECO:0000256" key="3">
    <source>
        <dbReference type="ARBA" id="ARBA00022676"/>
    </source>
</evidence>
<proteinExistence type="inferred from homology"/>
<reference evidence="9 11" key="1">
    <citation type="submission" date="2015-12" db="EMBL/GenBank/DDBJ databases">
        <title>The genome of Folsomia candida.</title>
        <authorList>
            <person name="Faddeeva A."/>
            <person name="Derks M.F."/>
            <person name="Anvar Y."/>
            <person name="Smit S."/>
            <person name="Van Straalen N."/>
            <person name="Roelofs D."/>
        </authorList>
    </citation>
    <scope>NUCLEOTIDE SEQUENCE [LARGE SCALE GENOMIC DNA]</scope>
    <source>
        <strain evidence="9 11">VU population</strain>
        <tissue evidence="9">Whole body</tissue>
    </source>
</reference>
<comment type="subcellular location">
    <subcellularLocation>
        <location evidence="1">Membrane</location>
        <topology evidence="1">Single-pass membrane protein</topology>
    </subcellularLocation>
</comment>
<dbReference type="EMBL" id="LNIX01000021">
    <property type="protein sequence ID" value="OXA43575.1"/>
    <property type="molecule type" value="Genomic_DNA"/>
</dbReference>
<dbReference type="EMBL" id="LNIX01000021">
    <property type="protein sequence ID" value="OXA43635.1"/>
    <property type="molecule type" value="Genomic_DNA"/>
</dbReference>
<evidence type="ECO:0000256" key="8">
    <source>
        <dbReference type="RuleBase" id="RU366017"/>
    </source>
</evidence>
<dbReference type="OrthoDB" id="2526284at2759"/>
<protein>
    <recommendedName>
        <fullName evidence="8">Glycosyltransferase family 92 protein</fullName>
        <ecNumber evidence="8">2.4.1.-</ecNumber>
    </recommendedName>
</protein>
<dbReference type="AlphaFoldDB" id="A0A226DDB1"/>
<evidence type="ECO:0000313" key="11">
    <source>
        <dbReference type="Proteomes" id="UP000198287"/>
    </source>
</evidence>
<dbReference type="EC" id="2.4.1.-" evidence="8"/>
<dbReference type="OMA" id="RFTFYAY"/>
<accession>A0A226DDB1</accession>
<dbReference type="GO" id="GO:0016757">
    <property type="term" value="F:glycosyltransferase activity"/>
    <property type="evidence" value="ECO:0007669"/>
    <property type="project" value="UniProtKB-UniRule"/>
</dbReference>
<dbReference type="Pfam" id="PF01697">
    <property type="entry name" value="Glyco_transf_92"/>
    <property type="match status" value="1"/>
</dbReference>
<evidence type="ECO:0000256" key="5">
    <source>
        <dbReference type="ARBA" id="ARBA00022692"/>
    </source>
</evidence>
<keyword evidence="3 8" id="KW-0328">Glycosyltransferase</keyword>
<evidence type="ECO:0000256" key="6">
    <source>
        <dbReference type="ARBA" id="ARBA00022989"/>
    </source>
</evidence>
<evidence type="ECO:0000256" key="1">
    <source>
        <dbReference type="ARBA" id="ARBA00004167"/>
    </source>
</evidence>
<organism evidence="9 11">
    <name type="scientific">Folsomia candida</name>
    <name type="common">Springtail</name>
    <dbReference type="NCBI Taxonomy" id="158441"/>
    <lineage>
        <taxon>Eukaryota</taxon>
        <taxon>Metazoa</taxon>
        <taxon>Ecdysozoa</taxon>
        <taxon>Arthropoda</taxon>
        <taxon>Hexapoda</taxon>
        <taxon>Collembola</taxon>
        <taxon>Entomobryomorpha</taxon>
        <taxon>Isotomoidea</taxon>
        <taxon>Isotomidae</taxon>
        <taxon>Proisotominae</taxon>
        <taxon>Folsomia</taxon>
    </lineage>
</organism>
<gene>
    <name evidence="9" type="ORF">Fcan01_21659</name>
    <name evidence="10" type="ORF">Fcan01_21683</name>
</gene>
<keyword evidence="5 8" id="KW-0812">Transmembrane</keyword>
<feature type="transmembrane region" description="Helical" evidence="8">
    <location>
        <begin position="12"/>
        <end position="34"/>
    </location>
</feature>
<evidence type="ECO:0000256" key="2">
    <source>
        <dbReference type="ARBA" id="ARBA00007647"/>
    </source>
</evidence>
<keyword evidence="4 8" id="KW-0808">Transferase</keyword>
<evidence type="ECO:0000256" key="4">
    <source>
        <dbReference type="ARBA" id="ARBA00022679"/>
    </source>
</evidence>
<sequence>MGCKRSKNVFRNYPQHLGIVAFTGIITCVLILFMTRNPKLYASFSNNDCRQSESVINLEQNNDNDDEYSSPVWTRISDSIHVYSAHFDPRIIHGPHFSIFSPDYSWKMRTSNLHKSSLVRIIGIRRFPPTATIIARNPMAWLLIKDETLFSDDHECKLFLANGSTFSSAVLTYHVVEEGIKTFAASFFNCYFDLEGNDDLFRGGFVALVPKNEGEYPLKLLKIQNTRRPDVVSPQNVKNLSLAICTRPLFSSPEGDFALVRKLTQFISYYVALGVNFFTFYELSTFPGVRKYLRELRRRQDFRHNFRLHVQKWNLPTGNTSELWDYGSLAALNDCLYRNMWADHVLFLDLDEFIVPQKEHSLGQLINYLEEKSGSKNRLSISPPQILIRNTFFCSEFCSATGENTVTSATLEDTFPITTCRTRTKRVWHAKLRTKFILRPTLSISVGHHTAHNFWRNSSNSGRRTDDKVEVYQDPRQQNSIIADVGVALLNHYRECGPISTKKQPILNRLTIKDEKIVRILKQRNFKWLRY</sequence>
<keyword evidence="7 8" id="KW-0472">Membrane</keyword>
<dbReference type="Proteomes" id="UP000198287">
    <property type="component" value="Unassembled WGS sequence"/>
</dbReference>
<evidence type="ECO:0000313" key="9">
    <source>
        <dbReference type="EMBL" id="OXA43575.1"/>
    </source>
</evidence>
<name>A0A226DDB1_FOLCA</name>
<dbReference type="GO" id="GO:0016020">
    <property type="term" value="C:membrane"/>
    <property type="evidence" value="ECO:0007669"/>
    <property type="project" value="UniProtKB-SubCell"/>
</dbReference>
<keyword evidence="11" id="KW-1185">Reference proteome</keyword>
<dbReference type="InterPro" id="IPR008166">
    <property type="entry name" value="Glyco_transf_92"/>
</dbReference>
<dbReference type="PANTHER" id="PTHR21461">
    <property type="entry name" value="GLYCOSYLTRANSFERASE FAMILY 92 PROTEIN"/>
    <property type="match status" value="1"/>
</dbReference>
<keyword evidence="6 8" id="KW-1133">Transmembrane helix</keyword>
<comment type="caution">
    <text evidence="9">The sequence shown here is derived from an EMBL/GenBank/DDBJ whole genome shotgun (WGS) entry which is preliminary data.</text>
</comment>
<dbReference type="PANTHER" id="PTHR21461:SF40">
    <property type="entry name" value="GLYCOSYLTRANSFERASE FAMILY 92 PROTEIN"/>
    <property type="match status" value="1"/>
</dbReference>